<feature type="region of interest" description="Disordered" evidence="1">
    <location>
        <begin position="27"/>
        <end position="49"/>
    </location>
</feature>
<evidence type="ECO:0000313" key="3">
    <source>
        <dbReference type="Proteomes" id="UP000796761"/>
    </source>
</evidence>
<organism evidence="2 3">
    <name type="scientific">Zosterops borbonicus</name>
    <dbReference type="NCBI Taxonomy" id="364589"/>
    <lineage>
        <taxon>Eukaryota</taxon>
        <taxon>Metazoa</taxon>
        <taxon>Chordata</taxon>
        <taxon>Craniata</taxon>
        <taxon>Vertebrata</taxon>
        <taxon>Euteleostomi</taxon>
        <taxon>Archelosauria</taxon>
        <taxon>Archosauria</taxon>
        <taxon>Dinosauria</taxon>
        <taxon>Saurischia</taxon>
        <taxon>Theropoda</taxon>
        <taxon>Coelurosauria</taxon>
        <taxon>Aves</taxon>
        <taxon>Neognathae</taxon>
        <taxon>Neoaves</taxon>
        <taxon>Telluraves</taxon>
        <taxon>Australaves</taxon>
        <taxon>Passeriformes</taxon>
        <taxon>Sylvioidea</taxon>
        <taxon>Zosteropidae</taxon>
        <taxon>Zosterops</taxon>
    </lineage>
</organism>
<dbReference type="EMBL" id="SWJQ01000010">
    <property type="protein sequence ID" value="TRZ26554.1"/>
    <property type="molecule type" value="Genomic_DNA"/>
</dbReference>
<evidence type="ECO:0000313" key="2">
    <source>
        <dbReference type="EMBL" id="TRZ26554.1"/>
    </source>
</evidence>
<dbReference type="Proteomes" id="UP000796761">
    <property type="component" value="Unassembled WGS sequence"/>
</dbReference>
<feature type="compositionally biased region" description="Basic and acidic residues" evidence="1">
    <location>
        <begin position="27"/>
        <end position="41"/>
    </location>
</feature>
<gene>
    <name evidence="2" type="ORF">HGM15179_000542</name>
</gene>
<protein>
    <submittedName>
        <fullName evidence="2">Uncharacterized protein</fullName>
    </submittedName>
</protein>
<accession>A0A8K1LUA9</accession>
<name>A0A8K1LUA9_9PASS</name>
<evidence type="ECO:0000256" key="1">
    <source>
        <dbReference type="SAM" id="MobiDB-lite"/>
    </source>
</evidence>
<proteinExistence type="predicted"/>
<comment type="caution">
    <text evidence="2">The sequence shown here is derived from an EMBL/GenBank/DDBJ whole genome shotgun (WGS) entry which is preliminary data.</text>
</comment>
<keyword evidence="3" id="KW-1185">Reference proteome</keyword>
<sequence>MSWQCAFAAQKDSGVLGCIQSSMASRDREDSSPLLHSDEKPPGVLWSPQHKKDMDLLDTVQKAMMVIRGVEILSYEERLRDQELIILEKSSGRPPCDSSVPKRVYKKNEDICFSRTYCDKAKF</sequence>
<reference evidence="2" key="1">
    <citation type="submission" date="2019-04" db="EMBL/GenBank/DDBJ databases">
        <title>Genome assembly of Zosterops borbonicus 15179.</title>
        <authorList>
            <person name="Leroy T."/>
            <person name="Anselmetti Y."/>
            <person name="Tilak M.-K."/>
            <person name="Nabholz B."/>
        </authorList>
    </citation>
    <scope>NUCLEOTIDE SEQUENCE</scope>
    <source>
        <strain evidence="2">HGM_15179</strain>
        <tissue evidence="2">Muscle</tissue>
    </source>
</reference>
<dbReference type="AlphaFoldDB" id="A0A8K1LUA9"/>